<evidence type="ECO:0000259" key="3">
    <source>
        <dbReference type="Pfam" id="PF13476"/>
    </source>
</evidence>
<comment type="caution">
    <text evidence="4">The sequence shown here is derived from an EMBL/GenBank/DDBJ whole genome shotgun (WGS) entry which is preliminary data.</text>
</comment>
<proteinExistence type="predicted"/>
<feature type="compositionally biased region" description="Basic and acidic residues" evidence="1">
    <location>
        <begin position="219"/>
        <end position="237"/>
    </location>
</feature>
<gene>
    <name evidence="4" type="ORF">A8806_104249</name>
</gene>
<evidence type="ECO:0000256" key="1">
    <source>
        <dbReference type="SAM" id="MobiDB-lite"/>
    </source>
</evidence>
<feature type="transmembrane region" description="Helical" evidence="2">
    <location>
        <begin position="304"/>
        <end position="325"/>
    </location>
</feature>
<dbReference type="PANTHER" id="PTHR41259:SF1">
    <property type="entry name" value="DOUBLE-STRAND BREAK REPAIR RAD50 ATPASE, PUTATIVE-RELATED"/>
    <property type="match status" value="1"/>
</dbReference>
<keyword evidence="2" id="KW-1133">Transmembrane helix</keyword>
<dbReference type="InterPro" id="IPR027417">
    <property type="entry name" value="P-loop_NTPase"/>
</dbReference>
<feature type="domain" description="Rad50/SbcC-type AAA" evidence="3">
    <location>
        <begin position="6"/>
        <end position="220"/>
    </location>
</feature>
<dbReference type="AlphaFoldDB" id="A0A2Y9BGG1"/>
<feature type="transmembrane region" description="Helical" evidence="2">
    <location>
        <begin position="272"/>
        <end position="292"/>
    </location>
</feature>
<dbReference type="RefSeq" id="WP_109730804.1">
    <property type="nucleotide sequence ID" value="NZ_BAAACK010000019.1"/>
</dbReference>
<dbReference type="GO" id="GO:0006302">
    <property type="term" value="P:double-strand break repair"/>
    <property type="evidence" value="ECO:0007669"/>
    <property type="project" value="InterPro"/>
</dbReference>
<dbReference type="Pfam" id="PF13476">
    <property type="entry name" value="AAA_23"/>
    <property type="match status" value="1"/>
</dbReference>
<organism evidence="4 5">
    <name type="scientific">Faecalicatena orotica</name>
    <dbReference type="NCBI Taxonomy" id="1544"/>
    <lineage>
        <taxon>Bacteria</taxon>
        <taxon>Bacillati</taxon>
        <taxon>Bacillota</taxon>
        <taxon>Clostridia</taxon>
        <taxon>Lachnospirales</taxon>
        <taxon>Lachnospiraceae</taxon>
        <taxon>Faecalicatena</taxon>
    </lineage>
</organism>
<feature type="compositionally biased region" description="Basic and acidic residues" evidence="1">
    <location>
        <begin position="247"/>
        <end position="267"/>
    </location>
</feature>
<dbReference type="InterPro" id="IPR038729">
    <property type="entry name" value="Rad50/SbcC_AAA"/>
</dbReference>
<evidence type="ECO:0000313" key="5">
    <source>
        <dbReference type="Proteomes" id="UP000245845"/>
    </source>
</evidence>
<dbReference type="PANTHER" id="PTHR41259">
    <property type="entry name" value="DOUBLE-STRAND BREAK REPAIR RAD50 ATPASE, PUTATIVE-RELATED"/>
    <property type="match status" value="1"/>
</dbReference>
<reference evidence="4 5" key="1">
    <citation type="submission" date="2018-05" db="EMBL/GenBank/DDBJ databases">
        <title>The Hungate 1000. A catalogue of reference genomes from the rumen microbiome.</title>
        <authorList>
            <person name="Kelly W."/>
        </authorList>
    </citation>
    <scope>NUCLEOTIDE SEQUENCE [LARGE SCALE GENOMIC DNA]</scope>
    <source>
        <strain evidence="4 5">NLAE-zl-C242</strain>
    </source>
</reference>
<dbReference type="GO" id="GO:0016887">
    <property type="term" value="F:ATP hydrolysis activity"/>
    <property type="evidence" value="ECO:0007669"/>
    <property type="project" value="InterPro"/>
</dbReference>
<dbReference type="EMBL" id="QGDL01000004">
    <property type="protein sequence ID" value="PWJ30379.1"/>
    <property type="molecule type" value="Genomic_DNA"/>
</dbReference>
<protein>
    <submittedName>
        <fullName evidence="4">AAA domain-containing protein</fullName>
    </submittedName>
</protein>
<keyword evidence="5" id="KW-1185">Reference proteome</keyword>
<name>A0A2Y9BGG1_9FIRM</name>
<sequence>MEIRELYLKNFGKFSDCHFFMEDGIQIFYGENEYGKSTIYAFIKAMLFGLDRGRGRAAQNDEFSRYEPWENPNYYAGIMRFTSGGKQFRLERSFDRYTKSASLVCEDDGEELSVEDGDLEMLLGGMTKESFDNTIAVGQLSARPGQELAEELKNYAANYYETGSSTVDLSGALDKLRMRKKSVEQEIKILYEKQEEKREVIRRECQYVTKDAEKLQSELEDNQEKLKTSRDLLRDMELPGEMDEPDKDGRGEAYNEDAGQKKHPDTDSGKSYIPLGLLGIIAGIAGRIWSFFTGSQSIFTGGGAISAMSWMILAAGILLVCFGGIKSIRHRFHKKYGGEELQKQIENQQGNDKQFQKSEKIEQEKEYLQKLKWENQRIKSEWKEKQVRFQNLQEQLAELDMPEPKIKNLQMTSQALQMAEEKLLSASRQMVQGFGDILNRKASGILGQITEGRYTRLLVDEQLNMTLLEDGRRIPVERVSAGTIEQVYFALRMAAAEILYEEPLPVIFDDAFAFYDEKRLKSTLKWLSEQQRQVIIFTCQKREQEIIKQF</sequence>
<keyword evidence="2" id="KW-0812">Transmembrane</keyword>
<dbReference type="Proteomes" id="UP000245845">
    <property type="component" value="Unassembled WGS sequence"/>
</dbReference>
<evidence type="ECO:0000313" key="4">
    <source>
        <dbReference type="EMBL" id="PWJ30379.1"/>
    </source>
</evidence>
<dbReference type="OrthoDB" id="9764467at2"/>
<dbReference type="Gene3D" id="3.40.50.300">
    <property type="entry name" value="P-loop containing nucleotide triphosphate hydrolases"/>
    <property type="match status" value="2"/>
</dbReference>
<evidence type="ECO:0000256" key="2">
    <source>
        <dbReference type="SAM" id="Phobius"/>
    </source>
</evidence>
<dbReference type="SUPFAM" id="SSF52540">
    <property type="entry name" value="P-loop containing nucleoside triphosphate hydrolases"/>
    <property type="match status" value="2"/>
</dbReference>
<feature type="region of interest" description="Disordered" evidence="1">
    <location>
        <begin position="219"/>
        <end position="267"/>
    </location>
</feature>
<accession>A0A2Y9BGG1</accession>
<keyword evidence="2" id="KW-0472">Membrane</keyword>